<dbReference type="EC" id="2.4.2.31" evidence="9"/>
<comment type="catalytic activity">
    <reaction evidence="8 9">
        <text>L-arginyl-[protein] + NAD(+) = N(omega)-(ADP-D-ribosyl)-L-arginyl-[protein] + nicotinamide + H(+)</text>
        <dbReference type="Rhea" id="RHEA:19149"/>
        <dbReference type="Rhea" id="RHEA-COMP:10532"/>
        <dbReference type="Rhea" id="RHEA-COMP:15087"/>
        <dbReference type="ChEBI" id="CHEBI:15378"/>
        <dbReference type="ChEBI" id="CHEBI:17154"/>
        <dbReference type="ChEBI" id="CHEBI:29965"/>
        <dbReference type="ChEBI" id="CHEBI:57540"/>
        <dbReference type="ChEBI" id="CHEBI:142554"/>
        <dbReference type="EC" id="2.4.2.31"/>
    </reaction>
</comment>
<keyword evidence="7" id="KW-0342">GTP-binding</keyword>
<feature type="compositionally biased region" description="Low complexity" evidence="10">
    <location>
        <begin position="8"/>
        <end position="24"/>
    </location>
</feature>
<evidence type="ECO:0000313" key="12">
    <source>
        <dbReference type="EMBL" id="CAF2031559.1"/>
    </source>
</evidence>
<comment type="caution">
    <text evidence="12">The sequence shown here is derived from an EMBL/GenBank/DDBJ whole genome shotgun (WGS) entry which is preliminary data.</text>
</comment>
<sequence length="502" mass="56829">MPRQTRPISINNRQASSQSSSNRRVAQKPSRVFKIFYTSGLDGGISFIYDWRKRNPGLSYSETIAAAATGILTEGRELEEDDAADSMANYLGQVVDESDKEILKCCIRLYTMNTFLYKLLNSVLKENIKEKIDTMAPFCYLLTEAIWSDTLADEHFYGTVYRGVTLDKQSIQYYKDAIGTFKYEYAFTSTSKDQKVAEVFGNSLLIIDVSAVGGLTVSSYSEYPDENEVLLPPGTTLRIDKVEQDSDRTCISLFVVPEFRLILLGKTGTGKSAFGNTILGRDEFRACESGRSVTTKCKIADRILNNTRLLVVDAPGFLDTELEPAELIPEISSSYQVAAPGPHVFLVVFSIDRFTISEKATVKWICEVFDERALDYCIIVFTGLDKIQKKHETIEEFLTSVPKFVTEFIKKCKNRYIAINNTKTYDENKEQVTNLLEKISQMVKMNGGQFYNNKRFIEISKVFNKYPDWFAPVKSNGTVQLENQIASIVENQLDVNALFNYQ</sequence>
<dbReference type="InterPro" id="IPR006703">
    <property type="entry name" value="G_AIG1"/>
</dbReference>
<proteinExistence type="inferred from homology"/>
<keyword evidence="9" id="KW-0520">NAD</keyword>
<dbReference type="GO" id="GO:0106274">
    <property type="term" value="F:NAD+-protein-arginine ADP-ribosyltransferase activity"/>
    <property type="evidence" value="ECO:0007669"/>
    <property type="project" value="UniProtKB-EC"/>
</dbReference>
<comment type="similarity">
    <text evidence="1">Belongs to the TRAFAC class TrmE-Era-EngA-EngB-Septin-like GTPase superfamily. AIG1/Toc34/Toc159-like paraseptin GTPase family. IAN subfamily.</text>
</comment>
<dbReference type="AlphaFoldDB" id="A0A816N081"/>
<gene>
    <name evidence="12" type="ORF">MBJ925_LOCUS9981</name>
    <name evidence="13" type="ORF">SMN809_LOCUS11461</name>
</gene>
<dbReference type="SUPFAM" id="SSF56399">
    <property type="entry name" value="ADP-ribosylation"/>
    <property type="match status" value="1"/>
</dbReference>
<evidence type="ECO:0000256" key="10">
    <source>
        <dbReference type="SAM" id="MobiDB-lite"/>
    </source>
</evidence>
<dbReference type="Proteomes" id="UP000663824">
    <property type="component" value="Unassembled WGS sequence"/>
</dbReference>
<evidence type="ECO:0000256" key="8">
    <source>
        <dbReference type="ARBA" id="ARBA00047597"/>
    </source>
</evidence>
<evidence type="ECO:0000313" key="14">
    <source>
        <dbReference type="Proteomes" id="UP000663824"/>
    </source>
</evidence>
<dbReference type="Pfam" id="PF01129">
    <property type="entry name" value="ART"/>
    <property type="match status" value="1"/>
</dbReference>
<dbReference type="PROSITE" id="PS51720">
    <property type="entry name" value="G_AIG1"/>
    <property type="match status" value="1"/>
</dbReference>
<dbReference type="Proteomes" id="UP000676336">
    <property type="component" value="Unassembled WGS sequence"/>
</dbReference>
<dbReference type="PANTHER" id="PTHR10903">
    <property type="entry name" value="GTPASE, IMAP FAMILY MEMBER-RELATED"/>
    <property type="match status" value="1"/>
</dbReference>
<reference evidence="12" key="1">
    <citation type="submission" date="2021-02" db="EMBL/GenBank/DDBJ databases">
        <authorList>
            <person name="Nowell W R."/>
        </authorList>
    </citation>
    <scope>NUCLEOTIDE SEQUENCE</scope>
</reference>
<evidence type="ECO:0000256" key="7">
    <source>
        <dbReference type="ARBA" id="ARBA00023134"/>
    </source>
</evidence>
<feature type="domain" description="AIG1-type G" evidence="11">
    <location>
        <begin position="256"/>
        <end position="460"/>
    </location>
</feature>
<evidence type="ECO:0000256" key="3">
    <source>
        <dbReference type="ARBA" id="ARBA00022676"/>
    </source>
</evidence>
<accession>A0A816N081</accession>
<dbReference type="EMBL" id="CAJOBI010004143">
    <property type="protein sequence ID" value="CAF3992159.1"/>
    <property type="molecule type" value="Genomic_DNA"/>
</dbReference>
<dbReference type="PROSITE" id="PS51996">
    <property type="entry name" value="TR_MART"/>
    <property type="match status" value="1"/>
</dbReference>
<evidence type="ECO:0000256" key="1">
    <source>
        <dbReference type="ARBA" id="ARBA00008535"/>
    </source>
</evidence>
<dbReference type="GO" id="GO:0016779">
    <property type="term" value="F:nucleotidyltransferase activity"/>
    <property type="evidence" value="ECO:0007669"/>
    <property type="project" value="UniProtKB-KW"/>
</dbReference>
<dbReference type="InterPro" id="IPR045058">
    <property type="entry name" value="GIMA/IAN/Toc"/>
</dbReference>
<dbReference type="Gene3D" id="3.90.176.10">
    <property type="entry name" value="Toxin ADP-ribosyltransferase, Chain A, domain 1"/>
    <property type="match status" value="1"/>
</dbReference>
<dbReference type="EMBL" id="CAJNRE010003982">
    <property type="protein sequence ID" value="CAF2031559.1"/>
    <property type="molecule type" value="Genomic_DNA"/>
</dbReference>
<evidence type="ECO:0000256" key="9">
    <source>
        <dbReference type="RuleBase" id="RU361228"/>
    </source>
</evidence>
<keyword evidence="4 9" id="KW-0808">Transferase</keyword>
<dbReference type="InterPro" id="IPR027417">
    <property type="entry name" value="P-loop_NTPase"/>
</dbReference>
<evidence type="ECO:0000313" key="13">
    <source>
        <dbReference type="EMBL" id="CAF3992159.1"/>
    </source>
</evidence>
<dbReference type="GO" id="GO:0005525">
    <property type="term" value="F:GTP binding"/>
    <property type="evidence" value="ECO:0007669"/>
    <property type="project" value="UniProtKB-KW"/>
</dbReference>
<name>A0A816N081_9BILA</name>
<keyword evidence="5" id="KW-0548">Nucleotidyltransferase</keyword>
<keyword evidence="9" id="KW-0521">NADP</keyword>
<evidence type="ECO:0000256" key="2">
    <source>
        <dbReference type="ARBA" id="ARBA00009558"/>
    </source>
</evidence>
<dbReference type="FunFam" id="3.40.50.300:FF:000366">
    <property type="entry name" value="GTPase, IMAP family member 2"/>
    <property type="match status" value="1"/>
</dbReference>
<evidence type="ECO:0000256" key="6">
    <source>
        <dbReference type="ARBA" id="ARBA00022741"/>
    </source>
</evidence>
<organism evidence="12 14">
    <name type="scientific">Rotaria magnacalcarata</name>
    <dbReference type="NCBI Taxonomy" id="392030"/>
    <lineage>
        <taxon>Eukaryota</taxon>
        <taxon>Metazoa</taxon>
        <taxon>Spiralia</taxon>
        <taxon>Gnathifera</taxon>
        <taxon>Rotifera</taxon>
        <taxon>Eurotatoria</taxon>
        <taxon>Bdelloidea</taxon>
        <taxon>Philodinida</taxon>
        <taxon>Philodinidae</taxon>
        <taxon>Rotaria</taxon>
    </lineage>
</organism>
<keyword evidence="6" id="KW-0547">Nucleotide-binding</keyword>
<protein>
    <recommendedName>
        <fullName evidence="9">NAD(P)(+)--arginine ADP-ribosyltransferase</fullName>
        <ecNumber evidence="9">2.4.2.31</ecNumber>
    </recommendedName>
    <alternativeName>
        <fullName evidence="9">Mono(ADP-ribosyl)transferase</fullName>
    </alternativeName>
</protein>
<keyword evidence="3 9" id="KW-0328">Glycosyltransferase</keyword>
<evidence type="ECO:0000256" key="5">
    <source>
        <dbReference type="ARBA" id="ARBA00022695"/>
    </source>
</evidence>
<dbReference type="Gene3D" id="3.40.50.300">
    <property type="entry name" value="P-loop containing nucleotide triphosphate hydrolases"/>
    <property type="match status" value="1"/>
</dbReference>
<feature type="region of interest" description="Disordered" evidence="10">
    <location>
        <begin position="1"/>
        <end position="26"/>
    </location>
</feature>
<dbReference type="PANTHER" id="PTHR10903:SF188">
    <property type="entry name" value="GTPASE IMAP FAMILY MEMBER 2-LIKE-RELATED"/>
    <property type="match status" value="1"/>
</dbReference>
<dbReference type="Pfam" id="PF04548">
    <property type="entry name" value="AIG1"/>
    <property type="match status" value="1"/>
</dbReference>
<evidence type="ECO:0000259" key="11">
    <source>
        <dbReference type="PROSITE" id="PS51720"/>
    </source>
</evidence>
<dbReference type="SUPFAM" id="SSF52540">
    <property type="entry name" value="P-loop containing nucleoside triphosphate hydrolases"/>
    <property type="match status" value="1"/>
</dbReference>
<comment type="similarity">
    <text evidence="2 9">Belongs to the Arg-specific ADP-ribosyltransferase family.</text>
</comment>
<dbReference type="InterPro" id="IPR000768">
    <property type="entry name" value="ART"/>
</dbReference>
<evidence type="ECO:0000256" key="4">
    <source>
        <dbReference type="ARBA" id="ARBA00022679"/>
    </source>
</evidence>